<dbReference type="PANTHER" id="PTHR23427">
    <property type="entry name" value="SURFEIT LOCUS PROTEIN"/>
    <property type="match status" value="1"/>
</dbReference>
<keyword evidence="3 6" id="KW-0812">Transmembrane</keyword>
<keyword evidence="9" id="KW-1185">Reference proteome</keyword>
<dbReference type="CDD" id="cd06662">
    <property type="entry name" value="SURF1"/>
    <property type="match status" value="1"/>
</dbReference>
<comment type="similarity">
    <text evidence="2 6">Belongs to the SURF1 family.</text>
</comment>
<proteinExistence type="inferred from homology"/>
<dbReference type="InterPro" id="IPR045214">
    <property type="entry name" value="Surf1/Surf4"/>
</dbReference>
<evidence type="ECO:0000313" key="8">
    <source>
        <dbReference type="EMBL" id="MDP9823097.1"/>
    </source>
</evidence>
<organism evidence="8 9">
    <name type="scientific">Nocardioides massiliensis</name>
    <dbReference type="NCBI Taxonomy" id="1325935"/>
    <lineage>
        <taxon>Bacteria</taxon>
        <taxon>Bacillati</taxon>
        <taxon>Actinomycetota</taxon>
        <taxon>Actinomycetes</taxon>
        <taxon>Propionibacteriales</taxon>
        <taxon>Nocardioidaceae</taxon>
        <taxon>Nocardioides</taxon>
    </lineage>
</organism>
<evidence type="ECO:0000256" key="1">
    <source>
        <dbReference type="ARBA" id="ARBA00004370"/>
    </source>
</evidence>
<dbReference type="InterPro" id="IPR002994">
    <property type="entry name" value="Surf1/Shy1"/>
</dbReference>
<evidence type="ECO:0000256" key="7">
    <source>
        <dbReference type="SAM" id="MobiDB-lite"/>
    </source>
</evidence>
<accession>A0ABT9NS40</accession>
<keyword evidence="4 6" id="KW-1133">Transmembrane helix</keyword>
<feature type="compositionally biased region" description="Polar residues" evidence="7">
    <location>
        <begin position="286"/>
        <end position="295"/>
    </location>
</feature>
<feature type="region of interest" description="Disordered" evidence="7">
    <location>
        <begin position="240"/>
        <end position="295"/>
    </location>
</feature>
<evidence type="ECO:0000256" key="2">
    <source>
        <dbReference type="ARBA" id="ARBA00007165"/>
    </source>
</evidence>
<sequence>MRVLLSRRWVVFALVVALAVWVAYLLGQWQFDRQTQRESRNEITRINLAADPVPVGEVLAPGQPVDPEDEWRVVEARGTYAADDTIVIRYRTRNGAAGVDLVTPLVTTEGPALLVDRGWLETDSRPIEDRSILPQPPAGEVTVRAWVRVDATGRSAEVEDASARAISSEEIAPTLDYPVYGGFADLVEESPAAADPLELAPGPDLGEGPHFFYGLQWWFFAAMAIFGFGYLAFDEIRARRRGEDPRRGQRSQKRGQNTGAQRARSIPPSTGSIAPDTNDAAGESTKAATRPNSSG</sequence>
<evidence type="ECO:0000256" key="5">
    <source>
        <dbReference type="ARBA" id="ARBA00023136"/>
    </source>
</evidence>
<dbReference type="PANTHER" id="PTHR23427:SF2">
    <property type="entry name" value="SURFEIT LOCUS PROTEIN 1"/>
    <property type="match status" value="1"/>
</dbReference>
<comment type="subcellular location">
    <subcellularLocation>
        <location evidence="6">Cell membrane</location>
        <topology evidence="6">Multi-pass membrane protein</topology>
    </subcellularLocation>
    <subcellularLocation>
        <location evidence="1">Membrane</location>
    </subcellularLocation>
</comment>
<protein>
    <recommendedName>
        <fullName evidence="6">SURF1-like protein</fullName>
    </recommendedName>
</protein>
<reference evidence="8 9" key="1">
    <citation type="submission" date="2023-07" db="EMBL/GenBank/DDBJ databases">
        <title>Sequencing the genomes of 1000 actinobacteria strains.</title>
        <authorList>
            <person name="Klenk H.-P."/>
        </authorList>
    </citation>
    <scope>NUCLEOTIDE SEQUENCE [LARGE SCALE GENOMIC DNA]</scope>
    <source>
        <strain evidence="8 9">GD13</strain>
    </source>
</reference>
<feature type="transmembrane region" description="Helical" evidence="6">
    <location>
        <begin position="215"/>
        <end position="233"/>
    </location>
</feature>
<evidence type="ECO:0000256" key="4">
    <source>
        <dbReference type="ARBA" id="ARBA00022989"/>
    </source>
</evidence>
<keyword evidence="6" id="KW-1003">Cell membrane</keyword>
<dbReference type="PROSITE" id="PS50895">
    <property type="entry name" value="SURF1"/>
    <property type="match status" value="1"/>
</dbReference>
<comment type="caution">
    <text evidence="6">Lacks conserved residue(s) required for the propagation of feature annotation.</text>
</comment>
<evidence type="ECO:0000256" key="3">
    <source>
        <dbReference type="ARBA" id="ARBA00022692"/>
    </source>
</evidence>
<dbReference type="RefSeq" id="WP_306825242.1">
    <property type="nucleotide sequence ID" value="NZ_JAUSQM010000001.1"/>
</dbReference>
<evidence type="ECO:0000313" key="9">
    <source>
        <dbReference type="Proteomes" id="UP001240447"/>
    </source>
</evidence>
<evidence type="ECO:0000256" key="6">
    <source>
        <dbReference type="RuleBase" id="RU363076"/>
    </source>
</evidence>
<dbReference type="EMBL" id="JAUSQM010000001">
    <property type="protein sequence ID" value="MDP9823097.1"/>
    <property type="molecule type" value="Genomic_DNA"/>
</dbReference>
<dbReference type="Proteomes" id="UP001240447">
    <property type="component" value="Unassembled WGS sequence"/>
</dbReference>
<name>A0ABT9NS40_9ACTN</name>
<gene>
    <name evidence="8" type="ORF">J2S59_002906</name>
</gene>
<keyword evidence="5 6" id="KW-0472">Membrane</keyword>
<dbReference type="Pfam" id="PF02104">
    <property type="entry name" value="SURF1"/>
    <property type="match status" value="1"/>
</dbReference>
<comment type="caution">
    <text evidence="8">The sequence shown here is derived from an EMBL/GenBank/DDBJ whole genome shotgun (WGS) entry which is preliminary data.</text>
</comment>